<gene>
    <name evidence="1" type="ORF">CRD36_13210</name>
</gene>
<protein>
    <recommendedName>
        <fullName evidence="3">HPt domain-containing protein</fullName>
    </recommendedName>
</protein>
<dbReference type="InParanoid" id="A0A2G4YPC1"/>
<dbReference type="Proteomes" id="UP000229730">
    <property type="component" value="Unassembled WGS sequence"/>
</dbReference>
<keyword evidence="2" id="KW-1185">Reference proteome</keyword>
<dbReference type="AlphaFoldDB" id="A0A2G4YPC1"/>
<reference evidence="1 2" key="1">
    <citation type="submission" date="2017-10" db="EMBL/GenBank/DDBJ databases">
        <title>Frigbacter circumglobatus gen. nov. sp. nov., isolated from sediment cultured in situ.</title>
        <authorList>
            <person name="Zhao Z."/>
        </authorList>
    </citation>
    <scope>NUCLEOTIDE SEQUENCE [LARGE SCALE GENOMIC DNA]</scope>
    <source>
        <strain evidence="1 2">ZYL</strain>
    </source>
</reference>
<dbReference type="InterPro" id="IPR036641">
    <property type="entry name" value="HPT_dom_sf"/>
</dbReference>
<organism evidence="1 2">
    <name type="scientific">Paremcibacter congregatus</name>
    <dbReference type="NCBI Taxonomy" id="2043170"/>
    <lineage>
        <taxon>Bacteria</taxon>
        <taxon>Pseudomonadati</taxon>
        <taxon>Pseudomonadota</taxon>
        <taxon>Alphaproteobacteria</taxon>
        <taxon>Emcibacterales</taxon>
        <taxon>Emcibacteraceae</taxon>
        <taxon>Paremcibacter</taxon>
    </lineage>
</organism>
<evidence type="ECO:0008006" key="3">
    <source>
        <dbReference type="Google" id="ProtNLM"/>
    </source>
</evidence>
<proteinExistence type="predicted"/>
<dbReference type="EMBL" id="PDEM01000025">
    <property type="protein sequence ID" value="PHZ84150.1"/>
    <property type="molecule type" value="Genomic_DNA"/>
</dbReference>
<sequence length="91" mass="10212">MIPDIFQIVHNMKGLGSNFGYYLMTDIATSLCEYMRYKETVAEVDITIIRDHIEAMDQVNRDKISGSGGPEGDKVLLRLHKMVKDAAIAHA</sequence>
<dbReference type="SUPFAM" id="SSF47226">
    <property type="entry name" value="Histidine-containing phosphotransfer domain, HPT domain"/>
    <property type="match status" value="1"/>
</dbReference>
<name>A0A2G4YPC1_9PROT</name>
<comment type="caution">
    <text evidence="1">The sequence shown here is derived from an EMBL/GenBank/DDBJ whole genome shotgun (WGS) entry which is preliminary data.</text>
</comment>
<dbReference type="GO" id="GO:0000160">
    <property type="term" value="P:phosphorelay signal transduction system"/>
    <property type="evidence" value="ECO:0007669"/>
    <property type="project" value="InterPro"/>
</dbReference>
<evidence type="ECO:0000313" key="1">
    <source>
        <dbReference type="EMBL" id="PHZ84150.1"/>
    </source>
</evidence>
<evidence type="ECO:0000313" key="2">
    <source>
        <dbReference type="Proteomes" id="UP000229730"/>
    </source>
</evidence>
<accession>A0A2G4YPC1</accession>